<dbReference type="HOGENOM" id="CLU_3235451_0_0_6"/>
<reference evidence="1 2" key="1">
    <citation type="journal article" date="2013" name="Int. J. Med. Microbiol.">
        <title>Legionella oakridgensis ATCC 33761 genome sequence and phenotypic characterization reveals its replication capacity in amoebae.</title>
        <authorList>
            <person name="Brzuszkiewicz E."/>
            <person name="Schulz T."/>
            <person name="Rydzewski K."/>
            <person name="Daniel R."/>
            <person name="Gillmaier N."/>
            <person name="Dittmann C."/>
            <person name="Holland G."/>
            <person name="Schunder E."/>
            <person name="Lautner M."/>
            <person name="Eisenreich W."/>
            <person name="Luck C."/>
            <person name="Heuner K."/>
        </authorList>
    </citation>
    <scope>NUCLEOTIDE SEQUENCE [LARGE SCALE GENOMIC DNA]</scope>
    <source>
        <strain>OR-10</strain>
        <strain evidence="2">ATCC 33761</strain>
    </source>
</reference>
<gene>
    <name evidence="1" type="ORF">Loa_01744</name>
</gene>
<accession>W0BF51</accession>
<dbReference type="KEGG" id="lok:Loa_01744"/>
<protein>
    <submittedName>
        <fullName evidence="1">Uncharacterized protein</fullName>
    </submittedName>
</protein>
<evidence type="ECO:0000313" key="2">
    <source>
        <dbReference type="Proteomes" id="UP000018838"/>
    </source>
</evidence>
<dbReference type="Proteomes" id="UP000018838">
    <property type="component" value="Chromosome"/>
</dbReference>
<organism evidence="1 2">
    <name type="scientific">Legionella oakridgensis ATCC 33761 = DSM 21215</name>
    <dbReference type="NCBI Taxonomy" id="1268635"/>
    <lineage>
        <taxon>Bacteria</taxon>
        <taxon>Pseudomonadati</taxon>
        <taxon>Pseudomonadota</taxon>
        <taxon>Gammaproteobacteria</taxon>
        <taxon>Legionellales</taxon>
        <taxon>Legionellaceae</taxon>
        <taxon>Legionella</taxon>
    </lineage>
</organism>
<sequence length="43" mass="4892">MFAVGIGELAYLYEADIVYSSLQLFDVQCHINDTPILLKRLAF</sequence>
<evidence type="ECO:0000313" key="1">
    <source>
        <dbReference type="EMBL" id="AHE67291.1"/>
    </source>
</evidence>
<dbReference type="AlphaFoldDB" id="W0BF51"/>
<proteinExistence type="predicted"/>
<name>W0BF51_9GAMM</name>
<dbReference type="PATRIC" id="fig|1268635.3.peg.1775"/>
<dbReference type="STRING" id="1268635.Loa_01744"/>
<keyword evidence="2" id="KW-1185">Reference proteome</keyword>
<dbReference type="EMBL" id="CP004006">
    <property type="protein sequence ID" value="AHE67291.1"/>
    <property type="molecule type" value="Genomic_DNA"/>
</dbReference>